<proteinExistence type="predicted"/>
<organism evidence="1 2">
    <name type="scientific">Burkholderia territorii</name>
    <dbReference type="NCBI Taxonomy" id="1503055"/>
    <lineage>
        <taxon>Bacteria</taxon>
        <taxon>Pseudomonadati</taxon>
        <taxon>Pseudomonadota</taxon>
        <taxon>Betaproteobacteria</taxon>
        <taxon>Burkholderiales</taxon>
        <taxon>Burkholderiaceae</taxon>
        <taxon>Burkholderia</taxon>
        <taxon>Burkholderia cepacia complex</taxon>
    </lineage>
</organism>
<gene>
    <name evidence="1" type="ORF">WT83_01830</name>
</gene>
<dbReference type="Gene3D" id="3.40.50.2000">
    <property type="entry name" value="Glycogen Phosphorylase B"/>
    <property type="match status" value="1"/>
</dbReference>
<dbReference type="SUPFAM" id="SSF53756">
    <property type="entry name" value="UDP-Glycosyltransferase/glycogen phosphorylase"/>
    <property type="match status" value="1"/>
</dbReference>
<name>A0A108F6W0_9BURK</name>
<reference evidence="1 2" key="1">
    <citation type="submission" date="2015-11" db="EMBL/GenBank/DDBJ databases">
        <title>Expanding the genomic diversity of Burkholderia species for the development of highly accurate diagnostics.</title>
        <authorList>
            <person name="Sahl J."/>
            <person name="Keim P."/>
            <person name="Wagner D."/>
        </authorList>
    </citation>
    <scope>NUCLEOTIDE SEQUENCE [LARGE SCALE GENOMIC DNA]</scope>
    <source>
        <strain evidence="1 2">MSMB793WGS</strain>
    </source>
</reference>
<dbReference type="EMBL" id="LPLZ01000006">
    <property type="protein sequence ID" value="KWN24148.1"/>
    <property type="molecule type" value="Genomic_DNA"/>
</dbReference>
<accession>A0A108F6W0</accession>
<protein>
    <recommendedName>
        <fullName evidence="3">Glycosyltransferase family 9 protein</fullName>
    </recommendedName>
</protein>
<evidence type="ECO:0000313" key="2">
    <source>
        <dbReference type="Proteomes" id="UP000068016"/>
    </source>
</evidence>
<sequence>MTAGGSETLANMRISSKLKRVVRRVAPGLTDRLKAVLVTPSGSPTADWGPLESDLASAAAEFDRSYSIDAAATAAVAKQSAVIVASVAPFNNVALMVDAIQREGLEFGELVIVDATAEEPRLVAIRDHVSAWSRRLPMTRFKVVSYERQELRFSDAIECGWQATTRPYAWIVGRNNVPIDRCLTYLIKLLLVSERSAIAVSHSVGSDGQLRGGTIDPAALTDDVRHAMRTSDGFEVRIDQEASRRLSERPAIETLASFSDGIFGGERASLADETGRLLDSRFITDVAVSDFSLSKHAHGTRLVRTRAAVSRSLRGAATDAVAPWEALHDWRCLLDKRAGSDMRGERIELVCPFHRGDVVLAVQVAAHVAEMGRCIRLHVAASLVSWAREFAPMLDIEPIPVGVVSAEETYPTLLRSYQYVAQRDDASPRIARCHPTRGLSETGVNLLEYMLEEVGLPRNTRLTNRRPEVGEEARRIAREHRASLGTNVIFVHPMGGWGLKSIPDHLLTELADEIHAAGFLLVQIGGASDRKTPQCDDAILENYMPSQWREILEHGSALLGVDSWTSHFGAILDIPQICMYGSTHPKHVNTKKWFVEQRNECLILGPIVNCSPCNSLTCVSYPDRKYCSGYVVDRPALRAFLSRLRAGEAKQAKAST</sequence>
<comment type="caution">
    <text evidence="1">The sequence shown here is derived from an EMBL/GenBank/DDBJ whole genome shotgun (WGS) entry which is preliminary data.</text>
</comment>
<evidence type="ECO:0000313" key="1">
    <source>
        <dbReference type="EMBL" id="KWN24148.1"/>
    </source>
</evidence>
<dbReference type="AlphaFoldDB" id="A0A108F6W0"/>
<dbReference type="Proteomes" id="UP000068016">
    <property type="component" value="Unassembled WGS sequence"/>
</dbReference>
<evidence type="ECO:0008006" key="3">
    <source>
        <dbReference type="Google" id="ProtNLM"/>
    </source>
</evidence>